<feature type="domain" description="RsbT co-antagonist protein RsbRD N-terminal" evidence="1">
    <location>
        <begin position="2"/>
        <end position="77"/>
    </location>
</feature>
<accession>A0A6G3XHY0</accession>
<feature type="non-terminal residue" evidence="2">
    <location>
        <position position="1"/>
    </location>
</feature>
<evidence type="ECO:0000259" key="1">
    <source>
        <dbReference type="Pfam" id="PF14361"/>
    </source>
</evidence>
<dbReference type="AlphaFoldDB" id="A0A6G3XHY0"/>
<feature type="non-terminal residue" evidence="2">
    <location>
        <position position="78"/>
    </location>
</feature>
<dbReference type="EMBL" id="JAAGMN010006670">
    <property type="protein sequence ID" value="NEE17202.1"/>
    <property type="molecule type" value="Genomic_DNA"/>
</dbReference>
<gene>
    <name evidence="2" type="ORF">G3M58_63380</name>
</gene>
<organism evidence="2">
    <name type="scientific">Streptomyces sp. SID7499</name>
    <dbReference type="NCBI Taxonomy" id="2706086"/>
    <lineage>
        <taxon>Bacteria</taxon>
        <taxon>Bacillati</taxon>
        <taxon>Actinomycetota</taxon>
        <taxon>Actinomycetes</taxon>
        <taxon>Kitasatosporales</taxon>
        <taxon>Streptomycetaceae</taxon>
        <taxon>Streptomyces</taxon>
    </lineage>
</organism>
<dbReference type="InterPro" id="IPR025751">
    <property type="entry name" value="RsbRD_N_dom"/>
</dbReference>
<evidence type="ECO:0000313" key="2">
    <source>
        <dbReference type="EMBL" id="NEE17202.1"/>
    </source>
</evidence>
<comment type="caution">
    <text evidence="2">The sequence shown here is derived from an EMBL/GenBank/DDBJ whole genome shotgun (WGS) entry which is preliminary data.</text>
</comment>
<proteinExistence type="predicted"/>
<dbReference type="Pfam" id="PF14361">
    <property type="entry name" value="RsbRD_N"/>
    <property type="match status" value="1"/>
</dbReference>
<protein>
    <submittedName>
        <fullName evidence="2">PucR family transcriptional regulator</fullName>
    </submittedName>
</protein>
<reference evidence="2" key="1">
    <citation type="submission" date="2020-01" db="EMBL/GenBank/DDBJ databases">
        <title>Insect and environment-associated Actinomycetes.</title>
        <authorList>
            <person name="Currrie C."/>
            <person name="Chevrette M."/>
            <person name="Carlson C."/>
            <person name="Stubbendieck R."/>
            <person name="Wendt-Pienkowski E."/>
        </authorList>
    </citation>
    <scope>NUCLEOTIDE SEQUENCE</scope>
    <source>
        <strain evidence="2">SID7499</strain>
    </source>
</reference>
<sequence length="78" mass="8887">SRWIGEIRAEQGVPLDAVLHAFRMGGAMVWQDLVDETARRDPDDVRLLVHVAADVWNFVDEHCGIVADAYRQAERRQS</sequence>
<name>A0A6G3XHY0_9ACTN</name>